<dbReference type="InterPro" id="IPR014746">
    <property type="entry name" value="Gln_synth/guanido_kin_cat_dom"/>
</dbReference>
<dbReference type="Gene3D" id="3.30.590.20">
    <property type="match status" value="1"/>
</dbReference>
<organism evidence="5 6">
    <name type="scientific">Microvirgula aerodenitrificans</name>
    <dbReference type="NCBI Taxonomy" id="57480"/>
    <lineage>
        <taxon>Bacteria</taxon>
        <taxon>Pseudomonadati</taxon>
        <taxon>Pseudomonadota</taxon>
        <taxon>Betaproteobacteria</taxon>
        <taxon>Neisseriales</taxon>
        <taxon>Aquaspirillaceae</taxon>
        <taxon>Microvirgula</taxon>
    </lineage>
</organism>
<dbReference type="HAMAP" id="MF_01609">
    <property type="entry name" value="Glu_cys_ligase_2"/>
    <property type="match status" value="1"/>
</dbReference>
<dbReference type="NCBIfam" id="TIGR02050">
    <property type="entry name" value="gshA_cyan_rel"/>
    <property type="match status" value="1"/>
</dbReference>
<dbReference type="SUPFAM" id="SSF55931">
    <property type="entry name" value="Glutamine synthetase/guanido kinase"/>
    <property type="match status" value="1"/>
</dbReference>
<protein>
    <recommendedName>
        <fullName evidence="4">Putative glutamate--cysteine ligase 2</fullName>
        <ecNumber evidence="4">6.3.2.2</ecNumber>
    </recommendedName>
    <alternativeName>
        <fullName evidence="4">Gamma-glutamylcysteine synthetase 2</fullName>
        <shortName evidence="4">GCS 2</shortName>
        <shortName evidence="4">Gamma-GCS 2</shortName>
    </alternativeName>
</protein>
<dbReference type="EC" id="6.3.2.2" evidence="4"/>
<accession>A0A2S0P933</accession>
<gene>
    <name evidence="5" type="ORF">DAI18_07275</name>
</gene>
<dbReference type="GO" id="GO:0042398">
    <property type="term" value="P:modified amino acid biosynthetic process"/>
    <property type="evidence" value="ECO:0007669"/>
    <property type="project" value="InterPro"/>
</dbReference>
<dbReference type="Proteomes" id="UP000244173">
    <property type="component" value="Chromosome"/>
</dbReference>
<proteinExistence type="inferred from homology"/>
<dbReference type="InterPro" id="IPR006336">
    <property type="entry name" value="GCS2"/>
</dbReference>
<sequence>MRLEFTPSTPLTFGIELELQILNRRDYALTRGAADMMRLIERQGPVGDIKPEITEGMIEIASAVHTDANAMLDELKTIRKQLLGAADKLNLALSGGGTHPFSRFAEQRIYPKERYKLVSELYGYLAKQFTVFGQHIHIGCPDGDAACRLTHRLAAVIPHFIALSASSPYWQGSDSAFASSRLNAVNAFPLSGSMPFVLDWSSFNDYFERMAGYGIVRSMKDFYWDVRPKPEYGTVEIRVCDTPLSLERAVELGAYARTLAAAFLADDSTPSADVYLTYSYNRFQACRFGLQGEIIGSDGKVASLSASILTMLSRLAPQAGQLGTQPQLDALAQRVIRSDSDADWLRRQYTETESYSHMARLASAQWENR</sequence>
<dbReference type="PANTHER" id="PTHR36510">
    <property type="entry name" value="GLUTAMATE--CYSTEINE LIGASE 2-RELATED"/>
    <property type="match status" value="1"/>
</dbReference>
<evidence type="ECO:0000256" key="1">
    <source>
        <dbReference type="ARBA" id="ARBA00022598"/>
    </source>
</evidence>
<keyword evidence="2 4" id="KW-0547">Nucleotide-binding</keyword>
<keyword evidence="6" id="KW-1185">Reference proteome</keyword>
<comment type="function">
    <text evidence="4">ATP-dependent carboxylate-amine ligase which exhibits weak glutamate--cysteine ligase activity.</text>
</comment>
<evidence type="ECO:0000256" key="3">
    <source>
        <dbReference type="ARBA" id="ARBA00022840"/>
    </source>
</evidence>
<dbReference type="GO" id="GO:0004357">
    <property type="term" value="F:glutamate-cysteine ligase activity"/>
    <property type="evidence" value="ECO:0007669"/>
    <property type="project" value="UniProtKB-EC"/>
</dbReference>
<reference evidence="5 6" key="1">
    <citation type="submission" date="2018-04" db="EMBL/GenBank/DDBJ databases">
        <title>Denitrifier Microvirgula.</title>
        <authorList>
            <person name="Anderson E."/>
            <person name="Jang J."/>
            <person name="Ishii S."/>
        </authorList>
    </citation>
    <scope>NUCLEOTIDE SEQUENCE [LARGE SCALE GENOMIC DNA]</scope>
    <source>
        <strain evidence="5 6">BE2.4</strain>
    </source>
</reference>
<dbReference type="EMBL" id="CP028519">
    <property type="protein sequence ID" value="AVY93866.1"/>
    <property type="molecule type" value="Genomic_DNA"/>
</dbReference>
<dbReference type="AlphaFoldDB" id="A0A2S0P933"/>
<dbReference type="GO" id="GO:0005524">
    <property type="term" value="F:ATP binding"/>
    <property type="evidence" value="ECO:0007669"/>
    <property type="project" value="UniProtKB-KW"/>
</dbReference>
<comment type="catalytic activity">
    <reaction evidence="4">
        <text>L-cysteine + L-glutamate + ATP = gamma-L-glutamyl-L-cysteine + ADP + phosphate + H(+)</text>
        <dbReference type="Rhea" id="RHEA:13285"/>
        <dbReference type="ChEBI" id="CHEBI:15378"/>
        <dbReference type="ChEBI" id="CHEBI:29985"/>
        <dbReference type="ChEBI" id="CHEBI:30616"/>
        <dbReference type="ChEBI" id="CHEBI:35235"/>
        <dbReference type="ChEBI" id="CHEBI:43474"/>
        <dbReference type="ChEBI" id="CHEBI:58173"/>
        <dbReference type="ChEBI" id="CHEBI:456216"/>
        <dbReference type="EC" id="6.3.2.2"/>
    </reaction>
</comment>
<dbReference type="InterPro" id="IPR050141">
    <property type="entry name" value="GCL_type2/YbdK_subfam"/>
</dbReference>
<dbReference type="STRING" id="1122240.GCA_000620105_02485"/>
<dbReference type="InterPro" id="IPR011793">
    <property type="entry name" value="YbdK"/>
</dbReference>
<keyword evidence="3 4" id="KW-0067">ATP-binding</keyword>
<evidence type="ECO:0000313" key="6">
    <source>
        <dbReference type="Proteomes" id="UP000244173"/>
    </source>
</evidence>
<dbReference type="PANTHER" id="PTHR36510:SF1">
    <property type="entry name" value="GLUTAMATE--CYSTEINE LIGASE 2-RELATED"/>
    <property type="match status" value="1"/>
</dbReference>
<evidence type="ECO:0000313" key="5">
    <source>
        <dbReference type="EMBL" id="AVY93866.1"/>
    </source>
</evidence>
<name>A0A2S0P933_9NEIS</name>
<evidence type="ECO:0000256" key="4">
    <source>
        <dbReference type="HAMAP-Rule" id="MF_01609"/>
    </source>
</evidence>
<dbReference type="RefSeq" id="WP_028499502.1">
    <property type="nucleotide sequence ID" value="NZ_CP028519.1"/>
</dbReference>
<dbReference type="Pfam" id="PF04107">
    <property type="entry name" value="GCS2"/>
    <property type="match status" value="1"/>
</dbReference>
<dbReference type="NCBIfam" id="NF010040">
    <property type="entry name" value="PRK13516.1"/>
    <property type="match status" value="1"/>
</dbReference>
<comment type="similarity">
    <text evidence="4">Belongs to the glutamate--cysteine ligase type 2 family. YbdK subfamily.</text>
</comment>
<dbReference type="KEGG" id="maer:DAI18_07275"/>
<evidence type="ECO:0000256" key="2">
    <source>
        <dbReference type="ARBA" id="ARBA00022741"/>
    </source>
</evidence>
<keyword evidence="1 4" id="KW-0436">Ligase</keyword>
<dbReference type="OrthoDB" id="9769628at2"/>